<evidence type="ECO:0000256" key="6">
    <source>
        <dbReference type="RuleBase" id="RU004466"/>
    </source>
</evidence>
<dbReference type="PROSITE" id="PS00723">
    <property type="entry name" value="POLYPRENYL_SYNTHASE_1"/>
    <property type="match status" value="1"/>
</dbReference>
<keyword evidence="3 6" id="KW-0808">Transferase</keyword>
<comment type="similarity">
    <text evidence="2 6">Belongs to the FPP/GGPP synthase family.</text>
</comment>
<dbReference type="Gene3D" id="1.10.600.10">
    <property type="entry name" value="Farnesyl Diphosphate Synthase"/>
    <property type="match status" value="1"/>
</dbReference>
<evidence type="ECO:0000256" key="4">
    <source>
        <dbReference type="ARBA" id="ARBA00022723"/>
    </source>
</evidence>
<dbReference type="GO" id="GO:0008299">
    <property type="term" value="P:isoprenoid biosynthetic process"/>
    <property type="evidence" value="ECO:0007669"/>
    <property type="project" value="InterPro"/>
</dbReference>
<keyword evidence="5" id="KW-0460">Magnesium</keyword>
<dbReference type="AlphaFoldDB" id="A0A419EPB4"/>
<evidence type="ECO:0000313" key="7">
    <source>
        <dbReference type="EMBL" id="RJP64693.1"/>
    </source>
</evidence>
<gene>
    <name evidence="7" type="ORF">C4532_18800</name>
</gene>
<dbReference type="GO" id="GO:0046872">
    <property type="term" value="F:metal ion binding"/>
    <property type="evidence" value="ECO:0007669"/>
    <property type="project" value="UniProtKB-KW"/>
</dbReference>
<dbReference type="InterPro" id="IPR008949">
    <property type="entry name" value="Isoprenoid_synthase_dom_sf"/>
</dbReference>
<dbReference type="CDD" id="cd00685">
    <property type="entry name" value="Trans_IPPS_HT"/>
    <property type="match status" value="1"/>
</dbReference>
<dbReference type="InterPro" id="IPR000092">
    <property type="entry name" value="Polyprenyl_synt"/>
</dbReference>
<dbReference type="PANTHER" id="PTHR12001:SF69">
    <property type="entry name" value="ALL TRANS-POLYPRENYL-DIPHOSPHATE SYNTHASE PDSS1"/>
    <property type="match status" value="1"/>
</dbReference>
<evidence type="ECO:0000256" key="5">
    <source>
        <dbReference type="ARBA" id="ARBA00022842"/>
    </source>
</evidence>
<evidence type="ECO:0000256" key="2">
    <source>
        <dbReference type="ARBA" id="ARBA00006706"/>
    </source>
</evidence>
<dbReference type="Proteomes" id="UP000285961">
    <property type="component" value="Unassembled WGS sequence"/>
</dbReference>
<reference evidence="7 8" key="1">
    <citation type="journal article" date="2017" name="ISME J.">
        <title>Energy and carbon metabolisms in a deep terrestrial subsurface fluid microbial community.</title>
        <authorList>
            <person name="Momper L."/>
            <person name="Jungbluth S.P."/>
            <person name="Lee M.D."/>
            <person name="Amend J.P."/>
        </authorList>
    </citation>
    <scope>NUCLEOTIDE SEQUENCE [LARGE SCALE GENOMIC DNA]</scope>
    <source>
        <strain evidence="7">SURF_17</strain>
    </source>
</reference>
<comment type="caution">
    <text evidence="7">The sequence shown here is derived from an EMBL/GenBank/DDBJ whole genome shotgun (WGS) entry which is preliminary data.</text>
</comment>
<evidence type="ECO:0000256" key="3">
    <source>
        <dbReference type="ARBA" id="ARBA00022679"/>
    </source>
</evidence>
<keyword evidence="4" id="KW-0479">Metal-binding</keyword>
<dbReference type="PANTHER" id="PTHR12001">
    <property type="entry name" value="GERANYLGERANYL PYROPHOSPHATE SYNTHASE"/>
    <property type="match status" value="1"/>
</dbReference>
<sequence>MAPASKEKRGHIMHFSQSLNLSTIYQPIAGNLEQVKKRLLDHLRDAFGLIRGIGFEETIVEGKQIRPALALLSGLSFQPDRGAELINVAAASEMTHFASLIHDDVVDGAKMRRGTESVNARWHDKVAVLLGDYIISQALHLLSEYRSPDVIQTIMTAVKSMSEGELHQIIASTDGIVSESDYYSVIQRKTSSLMEAVCKMPVQVLGGSPEIVKAMGVFGHNFGMAFQVIDDLLDFIADENHLGKPILCDIKDGKATLPTICLLSRMGKGDAERIRKILRERHLDEKDKIWLCQSVRTHGADDYCLDIARDFVSRAKQALDVVPDSEYRKSLTELCDYIVARDK</sequence>
<dbReference type="EMBL" id="QZKI01000136">
    <property type="protein sequence ID" value="RJP64693.1"/>
    <property type="molecule type" value="Genomic_DNA"/>
</dbReference>
<dbReference type="PROSITE" id="PS00444">
    <property type="entry name" value="POLYPRENYL_SYNTHASE_2"/>
    <property type="match status" value="1"/>
</dbReference>
<comment type="cofactor">
    <cofactor evidence="1">
        <name>Mg(2+)</name>
        <dbReference type="ChEBI" id="CHEBI:18420"/>
    </cofactor>
</comment>
<accession>A0A419EPB4</accession>
<evidence type="ECO:0000256" key="1">
    <source>
        <dbReference type="ARBA" id="ARBA00001946"/>
    </source>
</evidence>
<dbReference type="SFLD" id="SFLDS00005">
    <property type="entry name" value="Isoprenoid_Synthase_Type_I"/>
    <property type="match status" value="1"/>
</dbReference>
<dbReference type="InterPro" id="IPR033749">
    <property type="entry name" value="Polyprenyl_synt_CS"/>
</dbReference>
<protein>
    <submittedName>
        <fullName evidence="7">Polyprenyl synthetase family protein</fullName>
    </submittedName>
</protein>
<dbReference type="SUPFAM" id="SSF48576">
    <property type="entry name" value="Terpenoid synthases"/>
    <property type="match status" value="1"/>
</dbReference>
<dbReference type="GO" id="GO:0004659">
    <property type="term" value="F:prenyltransferase activity"/>
    <property type="evidence" value="ECO:0007669"/>
    <property type="project" value="InterPro"/>
</dbReference>
<name>A0A419EPB4_9BACT</name>
<evidence type="ECO:0000313" key="8">
    <source>
        <dbReference type="Proteomes" id="UP000285961"/>
    </source>
</evidence>
<proteinExistence type="inferred from homology"/>
<organism evidence="7 8">
    <name type="scientific">Candidatus Abyssobacteria bacterium SURF_17</name>
    <dbReference type="NCBI Taxonomy" id="2093361"/>
    <lineage>
        <taxon>Bacteria</taxon>
        <taxon>Pseudomonadati</taxon>
        <taxon>Candidatus Hydrogenedentota</taxon>
        <taxon>Candidatus Abyssobacteria</taxon>
    </lineage>
</organism>
<dbReference type="Pfam" id="PF00348">
    <property type="entry name" value="polyprenyl_synt"/>
    <property type="match status" value="1"/>
</dbReference>